<dbReference type="GeneID" id="60321462"/>
<name>A0A6B9LDW2_9CAUD</name>
<accession>A0A6B9LDW2</accession>
<gene>
    <name evidence="1" type="primary">81</name>
    <name evidence="1" type="ORF">PBI_IMVUBU_81</name>
</gene>
<dbReference type="KEGG" id="vg:60321462"/>
<proteinExistence type="predicted"/>
<reference evidence="1 2" key="1">
    <citation type="submission" date="2019-12" db="EMBL/GenBank/DDBJ databases">
        <authorList>
            <person name="Garlena R.A."/>
            <person name="Russell D.A."/>
            <person name="Pope W.H."/>
            <person name="Jacobs-Sera D."/>
            <person name="Hatfull G.F."/>
        </authorList>
    </citation>
    <scope>NUCLEOTIDE SEQUENCE [LARGE SCALE GENOMIC DNA]</scope>
</reference>
<dbReference type="Proteomes" id="UP000464404">
    <property type="component" value="Segment"/>
</dbReference>
<protein>
    <submittedName>
        <fullName evidence="1">Uncharacterized protein</fullName>
    </submittedName>
</protein>
<sequence>MTAMPTYEGVRALFDADVAIRCPEWAPRWHWVVLATPQGWRLVFDPPSATDGRLD</sequence>
<evidence type="ECO:0000313" key="1">
    <source>
        <dbReference type="EMBL" id="QHB37821.1"/>
    </source>
</evidence>
<dbReference type="RefSeq" id="YP_009950031.1">
    <property type="nucleotide sequence ID" value="NC_051586.1"/>
</dbReference>
<dbReference type="EMBL" id="MN813693">
    <property type="protein sequence ID" value="QHB37821.1"/>
    <property type="molecule type" value="Genomic_DNA"/>
</dbReference>
<organism evidence="1 2">
    <name type="scientific">Mycobacterium phage Imvubu</name>
    <dbReference type="NCBI Taxonomy" id="2686233"/>
    <lineage>
        <taxon>Viruses</taxon>
        <taxon>Duplodnaviria</taxon>
        <taxon>Heunggongvirae</taxon>
        <taxon>Uroviricota</taxon>
        <taxon>Caudoviricetes</taxon>
        <taxon>Bclasvirinae</taxon>
        <taxon>Imvubuvirus</taxon>
        <taxon>Imvubuvirus imvubu</taxon>
    </lineage>
</organism>
<keyword evidence="2" id="KW-1185">Reference proteome</keyword>
<evidence type="ECO:0000313" key="2">
    <source>
        <dbReference type="Proteomes" id="UP000464404"/>
    </source>
</evidence>